<feature type="region of interest" description="Disordered" evidence="4">
    <location>
        <begin position="136"/>
        <end position="393"/>
    </location>
</feature>
<reference evidence="6 7" key="1">
    <citation type="journal article" date="2021" name="DNA Res.">
        <title>Genome analysis of Candida subhashii reveals its hybrid nature and dual mitochondrial genome conformations.</title>
        <authorList>
            <person name="Mixao V."/>
            <person name="Hegedusova E."/>
            <person name="Saus E."/>
            <person name="Pryszcz L.P."/>
            <person name="Cillingova A."/>
            <person name="Nosek J."/>
            <person name="Gabaldon T."/>
        </authorList>
    </citation>
    <scope>NUCLEOTIDE SEQUENCE [LARGE SCALE GENOMIC DNA]</scope>
    <source>
        <strain evidence="6 7">CBS 10753</strain>
    </source>
</reference>
<feature type="compositionally biased region" description="Basic and acidic residues" evidence="4">
    <location>
        <begin position="287"/>
        <end position="296"/>
    </location>
</feature>
<keyword evidence="2" id="KW-0863">Zinc-finger</keyword>
<dbReference type="Proteomes" id="UP000694255">
    <property type="component" value="Unassembled WGS sequence"/>
</dbReference>
<dbReference type="GeneID" id="73472428"/>
<evidence type="ECO:0000259" key="5">
    <source>
        <dbReference type="SMART" id="SM00249"/>
    </source>
</evidence>
<evidence type="ECO:0000313" key="7">
    <source>
        <dbReference type="Proteomes" id="UP000694255"/>
    </source>
</evidence>
<dbReference type="EMBL" id="JAGSYN010000273">
    <property type="protein sequence ID" value="KAG7660811.1"/>
    <property type="molecule type" value="Genomic_DNA"/>
</dbReference>
<keyword evidence="7" id="KW-1185">Reference proteome</keyword>
<feature type="compositionally biased region" description="Acidic residues" evidence="4">
    <location>
        <begin position="26"/>
        <end position="42"/>
    </location>
</feature>
<dbReference type="InterPro" id="IPR019786">
    <property type="entry name" value="Zinc_finger_PHD-type_CS"/>
</dbReference>
<evidence type="ECO:0000313" key="6">
    <source>
        <dbReference type="EMBL" id="KAG7660811.1"/>
    </source>
</evidence>
<organism evidence="6 7">
    <name type="scientific">[Candida] subhashii</name>
    <dbReference type="NCBI Taxonomy" id="561895"/>
    <lineage>
        <taxon>Eukaryota</taxon>
        <taxon>Fungi</taxon>
        <taxon>Dikarya</taxon>
        <taxon>Ascomycota</taxon>
        <taxon>Saccharomycotina</taxon>
        <taxon>Pichiomycetes</taxon>
        <taxon>Debaryomycetaceae</taxon>
        <taxon>Spathaspora</taxon>
    </lineage>
</organism>
<dbReference type="OrthoDB" id="418595at2759"/>
<feature type="compositionally biased region" description="Basic and acidic residues" evidence="4">
    <location>
        <begin position="226"/>
        <end position="238"/>
    </location>
</feature>
<dbReference type="GO" id="GO:0070210">
    <property type="term" value="C:Rpd3L-Expanded complex"/>
    <property type="evidence" value="ECO:0007669"/>
    <property type="project" value="TreeGrafter"/>
</dbReference>
<dbReference type="InterPro" id="IPR001965">
    <property type="entry name" value="Znf_PHD"/>
</dbReference>
<dbReference type="GO" id="GO:0061186">
    <property type="term" value="P:negative regulation of silent mating-type cassette heterochromatin formation"/>
    <property type="evidence" value="ECO:0007669"/>
    <property type="project" value="TreeGrafter"/>
</dbReference>
<feature type="compositionally biased region" description="Basic residues" evidence="4">
    <location>
        <begin position="202"/>
        <end position="214"/>
    </location>
</feature>
<evidence type="ECO:0000256" key="3">
    <source>
        <dbReference type="ARBA" id="ARBA00022833"/>
    </source>
</evidence>
<dbReference type="GO" id="GO:0008270">
    <property type="term" value="F:zinc ion binding"/>
    <property type="evidence" value="ECO:0007669"/>
    <property type="project" value="UniProtKB-KW"/>
</dbReference>
<dbReference type="SMART" id="SM00249">
    <property type="entry name" value="PHD"/>
    <property type="match status" value="1"/>
</dbReference>
<accession>A0A8J5UJ49</accession>
<comment type="caution">
    <text evidence="6">The sequence shown here is derived from an EMBL/GenBank/DDBJ whole genome shotgun (WGS) entry which is preliminary data.</text>
</comment>
<evidence type="ECO:0000256" key="4">
    <source>
        <dbReference type="SAM" id="MobiDB-lite"/>
    </source>
</evidence>
<dbReference type="Pfam" id="PF20826">
    <property type="entry name" value="PHD_5"/>
    <property type="match status" value="1"/>
</dbReference>
<evidence type="ECO:0000256" key="2">
    <source>
        <dbReference type="ARBA" id="ARBA00022771"/>
    </source>
</evidence>
<gene>
    <name evidence="6" type="ORF">J8A68_005628</name>
</gene>
<feature type="compositionally biased region" description="Acidic residues" evidence="4">
    <location>
        <begin position="274"/>
        <end position="286"/>
    </location>
</feature>
<feature type="compositionally biased region" description="Low complexity" evidence="4">
    <location>
        <begin position="156"/>
        <end position="175"/>
    </location>
</feature>
<keyword evidence="3" id="KW-0862">Zinc</keyword>
<feature type="compositionally biased region" description="Low complexity" evidence="4">
    <location>
        <begin position="184"/>
        <end position="201"/>
    </location>
</feature>
<dbReference type="GO" id="GO:0033698">
    <property type="term" value="C:Rpd3L complex"/>
    <property type="evidence" value="ECO:0007669"/>
    <property type="project" value="TreeGrafter"/>
</dbReference>
<evidence type="ECO:0000256" key="1">
    <source>
        <dbReference type="ARBA" id="ARBA00022723"/>
    </source>
</evidence>
<sequence>MSRRSGRKAYTTDRDTTLTDQPPPPPEEELIIDEEEDSIEEDEELLEEDDEVTRCICAHDELQPNYINKDLESLLNKEFQIKIDHGLFIQCDRCGVWQHGYCVGLFENDDVPEKYWCEVCKPELHILITEGPPIKSKRTLYKPVNDRRRKVEQLSTANNTTTNNNNNNTTTANNNNKRKRNSPTASTASTTTSTKSASSAKQNRKERERRHHHHHDYDEEEDDEYKEALQRAIRESAKESGLAVESDNNASKRRSRGNSSNNSTPPTATTVNNDVDDPIKDEDDPIPELKKPKIEIEGATDSDMNDQDTASNIEDEIGIDESKLEPKRGGKTRGGGKSGANNKSKKKKPVLQPSSASSSAASGSTSATTTSMNSNNGKGLPSREELINQPSKPRFVSDRSSIYELRKRTGAILEWLARSQLELEDEKLHKLELFNFQQNESGDEQKIIKDTASLEVTFNENLILMEKLTDKILNWEQNFGKYAP</sequence>
<feature type="domain" description="Zinc finger PHD-type" evidence="5">
    <location>
        <begin position="54"/>
        <end position="121"/>
    </location>
</feature>
<feature type="region of interest" description="Disordered" evidence="4">
    <location>
        <begin position="1"/>
        <end position="42"/>
    </location>
</feature>
<protein>
    <submittedName>
        <fullName evidence="6">CTI6</fullName>
    </submittedName>
</protein>
<dbReference type="PANTHER" id="PTHR47793">
    <property type="entry name" value="HISTONE DEACETYLASE COMPLEX SUBUNIT CTI6"/>
    <property type="match status" value="1"/>
</dbReference>
<feature type="compositionally biased region" description="Low complexity" evidence="4">
    <location>
        <begin position="354"/>
        <end position="371"/>
    </location>
</feature>
<dbReference type="RefSeq" id="XP_049261044.1">
    <property type="nucleotide sequence ID" value="XM_049409715.1"/>
</dbReference>
<dbReference type="InterPro" id="IPR053051">
    <property type="entry name" value="HDAC_complex_subunit"/>
</dbReference>
<dbReference type="PANTHER" id="PTHR47793:SF1">
    <property type="entry name" value="HISTONE DEACETYLASE COMPLEX SUBUNIT CTI6"/>
    <property type="match status" value="1"/>
</dbReference>
<proteinExistence type="predicted"/>
<feature type="compositionally biased region" description="Polar residues" evidence="4">
    <location>
        <begin position="264"/>
        <end position="273"/>
    </location>
</feature>
<keyword evidence="1" id="KW-0479">Metal-binding</keyword>
<dbReference type="GO" id="GO:0061188">
    <property type="term" value="P:negative regulation of rDNA heterochromatin formation"/>
    <property type="evidence" value="ECO:0007669"/>
    <property type="project" value="TreeGrafter"/>
</dbReference>
<name>A0A8J5UJ49_9ASCO</name>
<dbReference type="PROSITE" id="PS01359">
    <property type="entry name" value="ZF_PHD_1"/>
    <property type="match status" value="1"/>
</dbReference>
<dbReference type="AlphaFoldDB" id="A0A8J5UJ49"/>